<evidence type="ECO:0000313" key="2">
    <source>
        <dbReference type="Proteomes" id="UP000002748"/>
    </source>
</evidence>
<dbReference type="AlphaFoldDB" id="J5SEU0"/>
<dbReference type="VEuPathDB" id="FungiDB:A1Q1_06203"/>
<dbReference type="EMBL" id="ALBS01000328">
    <property type="protein sequence ID" value="EJT45306.1"/>
    <property type="molecule type" value="Genomic_DNA"/>
</dbReference>
<comment type="caution">
    <text evidence="1">The sequence shown here is derived from an EMBL/GenBank/DDBJ whole genome shotgun (WGS) entry which is preliminary data.</text>
</comment>
<dbReference type="HOGENOM" id="CLU_071674_0_0_1"/>
<reference evidence="1 2" key="1">
    <citation type="journal article" date="2012" name="Eukaryot. Cell">
        <title>Draft genome sequence of CBS 2479, the standard type strain of Trichosporon asahii.</title>
        <authorList>
            <person name="Yang R.Y."/>
            <person name="Li H.T."/>
            <person name="Zhu H."/>
            <person name="Zhou G.P."/>
            <person name="Wang M."/>
            <person name="Wang L."/>
        </authorList>
    </citation>
    <scope>NUCLEOTIDE SEQUENCE [LARGE SCALE GENOMIC DNA]</scope>
    <source>
        <strain evidence="2">ATCC 90039 / CBS 2479 / JCM 2466 / KCTC 7840 / NCYC 2677 / UAMH 7654</strain>
    </source>
</reference>
<protein>
    <submittedName>
        <fullName evidence="1">Uncharacterized protein</fullName>
    </submittedName>
</protein>
<dbReference type="RefSeq" id="XP_014176887.1">
    <property type="nucleotide sequence ID" value="XM_014321412.1"/>
</dbReference>
<dbReference type="Proteomes" id="UP000002748">
    <property type="component" value="Unassembled WGS sequence"/>
</dbReference>
<dbReference type="GeneID" id="25989715"/>
<dbReference type="KEGG" id="tasa:A1Q1_06203"/>
<organism evidence="1 2">
    <name type="scientific">Trichosporon asahii var. asahii (strain ATCC 90039 / CBS 2479 / JCM 2466 / KCTC 7840 / NBRC 103889/ NCYC 2677 / UAMH 7654)</name>
    <name type="common">Yeast</name>
    <dbReference type="NCBI Taxonomy" id="1186058"/>
    <lineage>
        <taxon>Eukaryota</taxon>
        <taxon>Fungi</taxon>
        <taxon>Dikarya</taxon>
        <taxon>Basidiomycota</taxon>
        <taxon>Agaricomycotina</taxon>
        <taxon>Tremellomycetes</taxon>
        <taxon>Trichosporonales</taxon>
        <taxon>Trichosporonaceae</taxon>
        <taxon>Trichosporon</taxon>
    </lineage>
</organism>
<accession>J5SEU0</accession>
<proteinExistence type="predicted"/>
<evidence type="ECO:0000313" key="1">
    <source>
        <dbReference type="EMBL" id="EJT45306.1"/>
    </source>
</evidence>
<sequence length="311" mass="34144">MTTLPPDGGIAPTDTVGQQLIERTRSLDSARRKAAAELIDNDGEFCSFVDTMRATQGDRTVRPGDLHLGSDLLRLALAPLHAPPPSWAVPTSENELLDSVGETARHYVRQLTWSSAAEFAIEMVAFQKRFPAGLESPCVGREYRERSDLHATERALMATIAPLMGNSARGGFHHEPDLSQYDKVDLPPFDDPNEPETIDALAKLNTKVQEHLEDSREYWERARGVKPISKAAFDSMVDSALVHGLVRGAVVNVRLGKHIPEEARYGEDRRLAYFGAHCGPGPAISRSIISSLGDTPKDDVERHAFGAFVDL</sequence>
<name>J5SEU0_TRIAS</name>
<gene>
    <name evidence="1" type="ORF">A1Q1_06203</name>
</gene>